<dbReference type="SUPFAM" id="SSF51735">
    <property type="entry name" value="NAD(P)-binding Rossmann-fold domains"/>
    <property type="match status" value="1"/>
</dbReference>
<dbReference type="InterPro" id="IPR051164">
    <property type="entry name" value="NmrA-like_oxidored"/>
</dbReference>
<evidence type="ECO:0000256" key="1">
    <source>
        <dbReference type="ARBA" id="ARBA00006328"/>
    </source>
</evidence>
<organism evidence="4 5">
    <name type="scientific">Streptomyces vastus</name>
    <dbReference type="NCBI Taxonomy" id="285451"/>
    <lineage>
        <taxon>Bacteria</taxon>
        <taxon>Bacillati</taxon>
        <taxon>Actinomycetota</taxon>
        <taxon>Actinomycetes</taxon>
        <taxon>Kitasatosporales</taxon>
        <taxon>Streptomycetaceae</taxon>
        <taxon>Streptomyces</taxon>
    </lineage>
</organism>
<proteinExistence type="inferred from homology"/>
<protein>
    <submittedName>
        <fullName evidence="4">NmrA/HSCARG family protein</fullName>
    </submittedName>
</protein>
<gene>
    <name evidence="4" type="ORF">GCM10010307_35790</name>
</gene>
<dbReference type="Pfam" id="PF05368">
    <property type="entry name" value="NmrA"/>
    <property type="match status" value="1"/>
</dbReference>
<dbReference type="InterPro" id="IPR008030">
    <property type="entry name" value="NmrA-like"/>
</dbReference>
<comment type="similarity">
    <text evidence="1">Belongs to the NmrA-type oxidoreductase family.</text>
</comment>
<keyword evidence="5" id="KW-1185">Reference proteome</keyword>
<name>A0ABN3QY13_9ACTN</name>
<evidence type="ECO:0000256" key="2">
    <source>
        <dbReference type="ARBA" id="ARBA00022857"/>
    </source>
</evidence>
<evidence type="ECO:0000313" key="5">
    <source>
        <dbReference type="Proteomes" id="UP001500151"/>
    </source>
</evidence>
<comment type="caution">
    <text evidence="4">The sequence shown here is derived from an EMBL/GenBank/DDBJ whole genome shotgun (WGS) entry which is preliminary data.</text>
</comment>
<evidence type="ECO:0000313" key="4">
    <source>
        <dbReference type="EMBL" id="GAA2637868.1"/>
    </source>
</evidence>
<dbReference type="Proteomes" id="UP001500151">
    <property type="component" value="Unassembled WGS sequence"/>
</dbReference>
<accession>A0ABN3QY13</accession>
<keyword evidence="2" id="KW-0521">NADP</keyword>
<dbReference type="RefSeq" id="WP_344391197.1">
    <property type="nucleotide sequence ID" value="NZ_BAAASJ010000034.1"/>
</dbReference>
<dbReference type="EMBL" id="BAAASJ010000034">
    <property type="protein sequence ID" value="GAA2637868.1"/>
    <property type="molecule type" value="Genomic_DNA"/>
</dbReference>
<dbReference type="Gene3D" id="3.40.50.720">
    <property type="entry name" value="NAD(P)-binding Rossmann-like Domain"/>
    <property type="match status" value="1"/>
</dbReference>
<dbReference type="PANTHER" id="PTHR42748">
    <property type="entry name" value="NITROGEN METABOLITE REPRESSION PROTEIN NMRA FAMILY MEMBER"/>
    <property type="match status" value="1"/>
</dbReference>
<dbReference type="InterPro" id="IPR036291">
    <property type="entry name" value="NAD(P)-bd_dom_sf"/>
</dbReference>
<feature type="domain" description="NmrA-like" evidence="3">
    <location>
        <begin position="14"/>
        <end position="276"/>
    </location>
</feature>
<reference evidence="4 5" key="1">
    <citation type="journal article" date="2019" name="Int. J. Syst. Evol. Microbiol.">
        <title>The Global Catalogue of Microorganisms (GCM) 10K type strain sequencing project: providing services to taxonomists for standard genome sequencing and annotation.</title>
        <authorList>
            <consortium name="The Broad Institute Genomics Platform"/>
            <consortium name="The Broad Institute Genome Sequencing Center for Infectious Disease"/>
            <person name="Wu L."/>
            <person name="Ma J."/>
        </authorList>
    </citation>
    <scope>NUCLEOTIDE SEQUENCE [LARGE SCALE GENOMIC DNA]</scope>
    <source>
        <strain evidence="4 5">JCM 4524</strain>
    </source>
</reference>
<dbReference type="PANTHER" id="PTHR42748:SF7">
    <property type="entry name" value="NMRA LIKE REDOX SENSOR 1-RELATED"/>
    <property type="match status" value="1"/>
</dbReference>
<sequence length="303" mass="32375">MTDARDTGGQDAAGTVLVTGATGLQGGAVARELVRRGRDTAALVRDPSSAAARRLAELGVTLVHGDLDDEASLRAAMEGVHGVFSVQTFMTPAGIGGEVRQGRAAARAALAAGVSHVVYSSVGGAERHSGVPHFDSKRGIERYLRGLGVPTTVLRPAFFMDNFAAHGVQSEDGTLVVRLGLKPDTRVQFIAVEDIAFFAAQAFDRPREYLGRDLEIAGDELTADELAEAFAQRTGMSARFEELGLDDVAANPYIPNAPEISLMFEWFQQHGYRADIPALRAEHPGLMTLASYLKGIEITHHPQ</sequence>
<evidence type="ECO:0000259" key="3">
    <source>
        <dbReference type="Pfam" id="PF05368"/>
    </source>
</evidence>
<dbReference type="CDD" id="cd05251">
    <property type="entry name" value="NmrA_like_SDR_a"/>
    <property type="match status" value="1"/>
</dbReference>
<dbReference type="Gene3D" id="3.90.25.10">
    <property type="entry name" value="UDP-galactose 4-epimerase, domain 1"/>
    <property type="match status" value="1"/>
</dbReference>